<gene>
    <name evidence="1" type="ORF">H6G83_34730</name>
</gene>
<dbReference type="EMBL" id="JACJSG010000119">
    <property type="protein sequence ID" value="MBD2505687.1"/>
    <property type="molecule type" value="Genomic_DNA"/>
</dbReference>
<protein>
    <submittedName>
        <fullName evidence="1">Uncharacterized protein</fullName>
    </submittedName>
</protein>
<name>A0ABR8DHM7_9NOST</name>
<dbReference type="Proteomes" id="UP000661112">
    <property type="component" value="Unassembled WGS sequence"/>
</dbReference>
<sequence length="75" mass="8196">MSLWKSPFTWIKGDRKVFQTLRSPLFLLTTLWGATAQSLGFGVAVSISVNASSSSLRATTMDAIAPCEAYPFLPR</sequence>
<dbReference type="RefSeq" id="WP_190480719.1">
    <property type="nucleotide sequence ID" value="NZ_JACJSG010000119.1"/>
</dbReference>
<proteinExistence type="predicted"/>
<reference evidence="1 2" key="1">
    <citation type="journal article" date="2020" name="ISME J.">
        <title>Comparative genomics reveals insights into cyanobacterial evolution and habitat adaptation.</title>
        <authorList>
            <person name="Chen M.Y."/>
            <person name="Teng W.K."/>
            <person name="Zhao L."/>
            <person name="Hu C.X."/>
            <person name="Zhou Y.K."/>
            <person name="Han B.P."/>
            <person name="Song L.R."/>
            <person name="Shu W.S."/>
        </authorList>
    </citation>
    <scope>NUCLEOTIDE SEQUENCE [LARGE SCALE GENOMIC DNA]</scope>
    <source>
        <strain evidence="1 2">FACHB-119</strain>
    </source>
</reference>
<evidence type="ECO:0000313" key="2">
    <source>
        <dbReference type="Proteomes" id="UP000661112"/>
    </source>
</evidence>
<evidence type="ECO:0000313" key="1">
    <source>
        <dbReference type="EMBL" id="MBD2505687.1"/>
    </source>
</evidence>
<comment type="caution">
    <text evidence="1">The sequence shown here is derived from an EMBL/GenBank/DDBJ whole genome shotgun (WGS) entry which is preliminary data.</text>
</comment>
<organism evidence="1 2">
    <name type="scientific">Anabaena azotica FACHB-119</name>
    <dbReference type="NCBI Taxonomy" id="947527"/>
    <lineage>
        <taxon>Bacteria</taxon>
        <taxon>Bacillati</taxon>
        <taxon>Cyanobacteriota</taxon>
        <taxon>Cyanophyceae</taxon>
        <taxon>Nostocales</taxon>
        <taxon>Nostocaceae</taxon>
        <taxon>Anabaena</taxon>
        <taxon>Anabaena azotica</taxon>
    </lineage>
</organism>
<keyword evidence="2" id="KW-1185">Reference proteome</keyword>
<accession>A0ABR8DHM7</accession>